<keyword evidence="2" id="KW-1185">Reference proteome</keyword>
<proteinExistence type="predicted"/>
<dbReference type="HOGENOM" id="CLU_1993274_0_0_1"/>
<evidence type="ECO:0000313" key="2">
    <source>
        <dbReference type="Proteomes" id="UP000016923"/>
    </source>
</evidence>
<dbReference type="EMBL" id="KE148147">
    <property type="protein sequence ID" value="EPE09558.1"/>
    <property type="molecule type" value="Genomic_DNA"/>
</dbReference>
<organism evidence="1 2">
    <name type="scientific">Ophiostoma piceae (strain UAMH 11346)</name>
    <name type="common">Sap stain fungus</name>
    <dbReference type="NCBI Taxonomy" id="1262450"/>
    <lineage>
        <taxon>Eukaryota</taxon>
        <taxon>Fungi</taxon>
        <taxon>Dikarya</taxon>
        <taxon>Ascomycota</taxon>
        <taxon>Pezizomycotina</taxon>
        <taxon>Sordariomycetes</taxon>
        <taxon>Sordariomycetidae</taxon>
        <taxon>Ophiostomatales</taxon>
        <taxon>Ophiostomataceae</taxon>
        <taxon>Ophiostoma</taxon>
    </lineage>
</organism>
<dbReference type="Proteomes" id="UP000016923">
    <property type="component" value="Unassembled WGS sequence"/>
</dbReference>
<name>S3CSD3_OPHP1</name>
<gene>
    <name evidence="1" type="ORF">F503_07334</name>
</gene>
<reference evidence="1 2" key="1">
    <citation type="journal article" date="2013" name="BMC Genomics">
        <title>The genome and transcriptome of the pine saprophyte Ophiostoma piceae, and a comparison with the bark beetle-associated pine pathogen Grosmannia clavigera.</title>
        <authorList>
            <person name="Haridas S."/>
            <person name="Wang Y."/>
            <person name="Lim L."/>
            <person name="Massoumi Alamouti S."/>
            <person name="Jackman S."/>
            <person name="Docking R."/>
            <person name="Robertson G."/>
            <person name="Birol I."/>
            <person name="Bohlmann J."/>
            <person name="Breuil C."/>
        </authorList>
    </citation>
    <scope>NUCLEOTIDE SEQUENCE [LARGE SCALE GENOMIC DNA]</scope>
    <source>
        <strain evidence="1 2">UAMH 11346</strain>
    </source>
</reference>
<accession>S3CSD3</accession>
<dbReference type="VEuPathDB" id="FungiDB:F503_07334"/>
<sequence length="125" mass="13838">MGKLLPDVWPTLAANLSFMSFKVSLLLHKVGTSIATLNAHANPTDEVVFAASKATFFNSDESISMPHLQRWLRDLHQLRRQLMLLVHLLGRPAGTRARDDGATVCRLANTGSRGIYEVVFMATPH</sequence>
<evidence type="ECO:0000313" key="1">
    <source>
        <dbReference type="EMBL" id="EPE09558.1"/>
    </source>
</evidence>
<dbReference type="AlphaFoldDB" id="S3CSD3"/>
<protein>
    <submittedName>
        <fullName evidence="1">Uncharacterized protein</fullName>
    </submittedName>
</protein>